<accession>A0ABQ4G925</accession>
<evidence type="ECO:0000256" key="2">
    <source>
        <dbReference type="ARBA" id="ARBA00022448"/>
    </source>
</evidence>
<dbReference type="SUPFAM" id="SSF103473">
    <property type="entry name" value="MFS general substrate transporter"/>
    <property type="match status" value="1"/>
</dbReference>
<dbReference type="Gene3D" id="1.20.1720.10">
    <property type="entry name" value="Multidrug resistance protein D"/>
    <property type="match status" value="1"/>
</dbReference>
<dbReference type="InterPro" id="IPR036259">
    <property type="entry name" value="MFS_trans_sf"/>
</dbReference>
<dbReference type="PANTHER" id="PTHR42718:SF46">
    <property type="entry name" value="BLR6921 PROTEIN"/>
    <property type="match status" value="1"/>
</dbReference>
<keyword evidence="10" id="KW-1185">Reference proteome</keyword>
<organism evidence="9 10">
    <name type="scientific">Microbispora corallina</name>
    <dbReference type="NCBI Taxonomy" id="83302"/>
    <lineage>
        <taxon>Bacteria</taxon>
        <taxon>Bacillati</taxon>
        <taxon>Actinomycetota</taxon>
        <taxon>Actinomycetes</taxon>
        <taxon>Streptosporangiales</taxon>
        <taxon>Streptosporangiaceae</taxon>
        <taxon>Microbispora</taxon>
    </lineage>
</organism>
<keyword evidence="3" id="KW-1003">Cell membrane</keyword>
<keyword evidence="5 7" id="KW-1133">Transmembrane helix</keyword>
<reference evidence="9 10" key="1">
    <citation type="submission" date="2021-01" db="EMBL/GenBank/DDBJ databases">
        <title>Whole genome shotgun sequence of Microbispora corallina NBRC 16416.</title>
        <authorList>
            <person name="Komaki H."/>
            <person name="Tamura T."/>
        </authorList>
    </citation>
    <scope>NUCLEOTIDE SEQUENCE [LARGE SCALE GENOMIC DNA]</scope>
    <source>
        <strain evidence="9 10">NBRC 16416</strain>
    </source>
</reference>
<dbReference type="Proteomes" id="UP000603904">
    <property type="component" value="Unassembled WGS sequence"/>
</dbReference>
<keyword evidence="6 7" id="KW-0472">Membrane</keyword>
<dbReference type="Pfam" id="PF07690">
    <property type="entry name" value="MFS_1"/>
    <property type="match status" value="1"/>
</dbReference>
<evidence type="ECO:0000256" key="5">
    <source>
        <dbReference type="ARBA" id="ARBA00022989"/>
    </source>
</evidence>
<protein>
    <recommendedName>
        <fullName evidence="8">Major facilitator superfamily (MFS) profile domain-containing protein</fullName>
    </recommendedName>
</protein>
<proteinExistence type="predicted"/>
<name>A0ABQ4G925_9ACTN</name>
<evidence type="ECO:0000259" key="8">
    <source>
        <dbReference type="PROSITE" id="PS50850"/>
    </source>
</evidence>
<dbReference type="InterPro" id="IPR011701">
    <property type="entry name" value="MFS"/>
</dbReference>
<feature type="domain" description="Major facilitator superfamily (MFS) profile" evidence="8">
    <location>
        <begin position="1"/>
        <end position="74"/>
    </location>
</feature>
<evidence type="ECO:0000256" key="3">
    <source>
        <dbReference type="ARBA" id="ARBA00022475"/>
    </source>
</evidence>
<evidence type="ECO:0000313" key="9">
    <source>
        <dbReference type="EMBL" id="GIH43473.1"/>
    </source>
</evidence>
<dbReference type="EMBL" id="BOOC01000039">
    <property type="protein sequence ID" value="GIH43473.1"/>
    <property type="molecule type" value="Genomic_DNA"/>
</dbReference>
<evidence type="ECO:0000313" key="10">
    <source>
        <dbReference type="Proteomes" id="UP000603904"/>
    </source>
</evidence>
<evidence type="ECO:0000256" key="1">
    <source>
        <dbReference type="ARBA" id="ARBA00004651"/>
    </source>
</evidence>
<dbReference type="InterPro" id="IPR020846">
    <property type="entry name" value="MFS_dom"/>
</dbReference>
<feature type="transmembrane region" description="Helical" evidence="7">
    <location>
        <begin position="6"/>
        <end position="24"/>
    </location>
</feature>
<sequence length="74" mass="7770">MTESSVQWVVSSYAVFFAGFLIVGGRASDRFRPRTLFITAMFLFGAASLAGGLAPGTSTRLMARAARGVPAALL</sequence>
<feature type="transmembrane region" description="Helical" evidence="7">
    <location>
        <begin position="36"/>
        <end position="54"/>
    </location>
</feature>
<dbReference type="PROSITE" id="PS50850">
    <property type="entry name" value="MFS"/>
    <property type="match status" value="1"/>
</dbReference>
<evidence type="ECO:0000256" key="4">
    <source>
        <dbReference type="ARBA" id="ARBA00022692"/>
    </source>
</evidence>
<comment type="caution">
    <text evidence="9">The sequence shown here is derived from an EMBL/GenBank/DDBJ whole genome shotgun (WGS) entry which is preliminary data.</text>
</comment>
<gene>
    <name evidence="9" type="ORF">Mco01_64730</name>
</gene>
<dbReference type="PANTHER" id="PTHR42718">
    <property type="entry name" value="MAJOR FACILITATOR SUPERFAMILY MULTIDRUG TRANSPORTER MFSC"/>
    <property type="match status" value="1"/>
</dbReference>
<evidence type="ECO:0000256" key="7">
    <source>
        <dbReference type="SAM" id="Phobius"/>
    </source>
</evidence>
<evidence type="ECO:0000256" key="6">
    <source>
        <dbReference type="ARBA" id="ARBA00023136"/>
    </source>
</evidence>
<keyword evidence="2" id="KW-0813">Transport</keyword>
<keyword evidence="4 7" id="KW-0812">Transmembrane</keyword>
<comment type="subcellular location">
    <subcellularLocation>
        <location evidence="1">Cell membrane</location>
        <topology evidence="1">Multi-pass membrane protein</topology>
    </subcellularLocation>
</comment>